<proteinExistence type="predicted"/>
<gene>
    <name evidence="3" type="primary">NCL1_43165</name>
    <name evidence="3" type="ORF">NPIL_643161</name>
</gene>
<reference evidence="3" key="1">
    <citation type="submission" date="2020-08" db="EMBL/GenBank/DDBJ databases">
        <title>Multicomponent nature underlies the extraordinary mechanical properties of spider dragline silk.</title>
        <authorList>
            <person name="Kono N."/>
            <person name="Nakamura H."/>
            <person name="Mori M."/>
            <person name="Yoshida Y."/>
            <person name="Ohtoshi R."/>
            <person name="Malay A.D."/>
            <person name="Moran D.A.P."/>
            <person name="Tomita M."/>
            <person name="Numata K."/>
            <person name="Arakawa K."/>
        </authorList>
    </citation>
    <scope>NUCLEOTIDE SEQUENCE</scope>
</reference>
<feature type="transmembrane region" description="Helical" evidence="1">
    <location>
        <begin position="81"/>
        <end position="103"/>
    </location>
</feature>
<feature type="signal peptide" evidence="2">
    <location>
        <begin position="1"/>
        <end position="24"/>
    </location>
</feature>
<evidence type="ECO:0000256" key="2">
    <source>
        <dbReference type="SAM" id="SignalP"/>
    </source>
</evidence>
<comment type="caution">
    <text evidence="3">The sequence shown here is derived from an EMBL/GenBank/DDBJ whole genome shotgun (WGS) entry which is preliminary data.</text>
</comment>
<evidence type="ECO:0000313" key="4">
    <source>
        <dbReference type="Proteomes" id="UP000887013"/>
    </source>
</evidence>
<feature type="non-terminal residue" evidence="3">
    <location>
        <position position="168"/>
    </location>
</feature>
<keyword evidence="1" id="KW-0812">Transmembrane</keyword>
<dbReference type="OrthoDB" id="10337397at2759"/>
<dbReference type="Proteomes" id="UP000887013">
    <property type="component" value="Unassembled WGS sequence"/>
</dbReference>
<dbReference type="EMBL" id="BMAW01080824">
    <property type="protein sequence ID" value="GFU21320.1"/>
    <property type="molecule type" value="Genomic_DNA"/>
</dbReference>
<keyword evidence="2" id="KW-0732">Signal</keyword>
<evidence type="ECO:0000313" key="3">
    <source>
        <dbReference type="EMBL" id="GFU21320.1"/>
    </source>
</evidence>
<sequence>GVILGILVSLTLAAYLSFIPQNKAHPILPLSNECPTLETSSSPFTTTFPSLPYSSTNSFSNATVSSISRPEAEDESFHLSYMWISTLAMITCLIVGYFGSMVISCARGTSNKVPEIYLSPIRIRFSKMSKNAKEQSDKVQISKTEINGKPNEISVINLTCKTEYESNL</sequence>
<feature type="chain" id="PRO_5036460933" evidence="2">
    <location>
        <begin position="25"/>
        <end position="168"/>
    </location>
</feature>
<keyword evidence="1" id="KW-1133">Transmembrane helix</keyword>
<evidence type="ECO:0000256" key="1">
    <source>
        <dbReference type="SAM" id="Phobius"/>
    </source>
</evidence>
<accession>A0A8X6QLQ3</accession>
<dbReference type="AlphaFoldDB" id="A0A8X6QLQ3"/>
<keyword evidence="1" id="KW-0472">Membrane</keyword>
<name>A0A8X6QLQ3_NEPPI</name>
<protein>
    <submittedName>
        <fullName evidence="3">Uncharacterized protein</fullName>
    </submittedName>
</protein>
<organism evidence="3 4">
    <name type="scientific">Nephila pilipes</name>
    <name type="common">Giant wood spider</name>
    <name type="synonym">Nephila maculata</name>
    <dbReference type="NCBI Taxonomy" id="299642"/>
    <lineage>
        <taxon>Eukaryota</taxon>
        <taxon>Metazoa</taxon>
        <taxon>Ecdysozoa</taxon>
        <taxon>Arthropoda</taxon>
        <taxon>Chelicerata</taxon>
        <taxon>Arachnida</taxon>
        <taxon>Araneae</taxon>
        <taxon>Araneomorphae</taxon>
        <taxon>Entelegynae</taxon>
        <taxon>Araneoidea</taxon>
        <taxon>Nephilidae</taxon>
        <taxon>Nephila</taxon>
    </lineage>
</organism>
<keyword evidence="4" id="KW-1185">Reference proteome</keyword>